<dbReference type="Pfam" id="PF17784">
    <property type="entry name" value="Sulfotransfer_4"/>
    <property type="match status" value="1"/>
</dbReference>
<evidence type="ECO:0000313" key="1">
    <source>
        <dbReference type="EMBL" id="KAG2229727.1"/>
    </source>
</evidence>
<keyword evidence="2" id="KW-1185">Reference proteome</keyword>
<dbReference type="EMBL" id="JAEPRE010000249">
    <property type="protein sequence ID" value="KAG2229727.1"/>
    <property type="molecule type" value="Genomic_DNA"/>
</dbReference>
<dbReference type="Proteomes" id="UP000613177">
    <property type="component" value="Unassembled WGS sequence"/>
</dbReference>
<proteinExistence type="predicted"/>
<reference evidence="1" key="1">
    <citation type="submission" date="2021-01" db="EMBL/GenBank/DDBJ databases">
        <title>Metabolic potential, ecology and presence of endohyphal bacteria is reflected in genomic diversity of Mucoromycotina.</title>
        <authorList>
            <person name="Muszewska A."/>
            <person name="Okrasinska A."/>
            <person name="Steczkiewicz K."/>
            <person name="Drgas O."/>
            <person name="Orlowska M."/>
            <person name="Perlinska-Lenart U."/>
            <person name="Aleksandrzak-Piekarczyk T."/>
            <person name="Szatraj K."/>
            <person name="Zielenkiewicz U."/>
            <person name="Pilsyk S."/>
            <person name="Malc E."/>
            <person name="Mieczkowski P."/>
            <person name="Kruszewska J.S."/>
            <person name="Biernat P."/>
            <person name="Pawlowska J."/>
        </authorList>
    </citation>
    <scope>NUCLEOTIDE SEQUENCE</scope>
    <source>
        <strain evidence="1">WA0000018081</strain>
    </source>
</reference>
<dbReference type="AlphaFoldDB" id="A0A8H7SI59"/>
<evidence type="ECO:0008006" key="3">
    <source>
        <dbReference type="Google" id="ProtNLM"/>
    </source>
</evidence>
<name>A0A8H7SI59_9FUNG</name>
<dbReference type="InterPro" id="IPR040632">
    <property type="entry name" value="Sulfotransfer_4"/>
</dbReference>
<dbReference type="Gene3D" id="3.40.50.300">
    <property type="entry name" value="P-loop containing nucleotide triphosphate hydrolases"/>
    <property type="match status" value="1"/>
</dbReference>
<dbReference type="InterPro" id="IPR027417">
    <property type="entry name" value="P-loop_NTPase"/>
</dbReference>
<comment type="caution">
    <text evidence="1">The sequence shown here is derived from an EMBL/GenBank/DDBJ whole genome shotgun (WGS) entry which is preliminary data.</text>
</comment>
<accession>A0A8H7SI59</accession>
<protein>
    <recommendedName>
        <fullName evidence="3">P-loop containing nucleoside triphosphate hydrolase protein</fullName>
    </recommendedName>
</protein>
<dbReference type="PANTHER" id="PTHR36978">
    <property type="entry name" value="P-LOOP CONTAINING NUCLEOTIDE TRIPHOSPHATE HYDROLASE"/>
    <property type="match status" value="1"/>
</dbReference>
<dbReference type="PANTHER" id="PTHR36978:SF4">
    <property type="entry name" value="P-LOOP CONTAINING NUCLEOSIDE TRIPHOSPHATE HYDROLASE PROTEIN"/>
    <property type="match status" value="1"/>
</dbReference>
<gene>
    <name evidence="1" type="ORF">INT48_006432</name>
</gene>
<evidence type="ECO:0000313" key="2">
    <source>
        <dbReference type="Proteomes" id="UP000613177"/>
    </source>
</evidence>
<sequence>MAPIQVIGAGLGRTGTDSLKTALNILGYNTHHLKCLLTDPTLNHDAFFEAYVNRDKADWDQLYANYDAAVDFSAATFYYDLHKKYPEAKVLLTVRSADSWYNSVKNTIFRTASQFPMVNEGDVGFSVQRLCAALCMDGHIFNPELFLQEEKLKKMYTDHIEDVKRRIPADQLLVLELGEGWERLCAFLGKDVPEVPYPTSNSTAEFIDYFINENRPDNVIPISTQA</sequence>
<dbReference type="SUPFAM" id="SSF52540">
    <property type="entry name" value="P-loop containing nucleoside triphosphate hydrolases"/>
    <property type="match status" value="1"/>
</dbReference>
<organism evidence="1 2">
    <name type="scientific">Thamnidium elegans</name>
    <dbReference type="NCBI Taxonomy" id="101142"/>
    <lineage>
        <taxon>Eukaryota</taxon>
        <taxon>Fungi</taxon>
        <taxon>Fungi incertae sedis</taxon>
        <taxon>Mucoromycota</taxon>
        <taxon>Mucoromycotina</taxon>
        <taxon>Mucoromycetes</taxon>
        <taxon>Mucorales</taxon>
        <taxon>Mucorineae</taxon>
        <taxon>Mucoraceae</taxon>
        <taxon>Thamnidium</taxon>
    </lineage>
</organism>
<dbReference type="OrthoDB" id="408152at2759"/>